<dbReference type="Gene3D" id="1.10.630.10">
    <property type="entry name" value="Cytochrome P450"/>
    <property type="match status" value="1"/>
</dbReference>
<dbReference type="Proteomes" id="UP001610446">
    <property type="component" value="Unassembled WGS sequence"/>
</dbReference>
<evidence type="ECO:0000313" key="12">
    <source>
        <dbReference type="Proteomes" id="UP001610446"/>
    </source>
</evidence>
<evidence type="ECO:0000256" key="3">
    <source>
        <dbReference type="ARBA" id="ARBA00022617"/>
    </source>
</evidence>
<keyword evidence="10" id="KW-0812">Transmembrane</keyword>
<feature type="transmembrane region" description="Helical" evidence="10">
    <location>
        <begin position="6"/>
        <end position="26"/>
    </location>
</feature>
<evidence type="ECO:0000256" key="7">
    <source>
        <dbReference type="ARBA" id="ARBA00023033"/>
    </source>
</evidence>
<keyword evidence="7 8" id="KW-0503">Monooxygenase</keyword>
<feature type="region of interest" description="Disordered" evidence="9">
    <location>
        <begin position="373"/>
        <end position="392"/>
    </location>
</feature>
<keyword evidence="6 8" id="KW-0408">Iron</keyword>
<protein>
    <submittedName>
        <fullName evidence="11">Cytochrome P450</fullName>
    </submittedName>
</protein>
<evidence type="ECO:0000256" key="1">
    <source>
        <dbReference type="ARBA" id="ARBA00001971"/>
    </source>
</evidence>
<comment type="similarity">
    <text evidence="2 8">Belongs to the cytochrome P450 family.</text>
</comment>
<dbReference type="InterPro" id="IPR017972">
    <property type="entry name" value="Cyt_P450_CS"/>
</dbReference>
<dbReference type="PROSITE" id="PS00086">
    <property type="entry name" value="CYTOCHROME_P450"/>
    <property type="match status" value="1"/>
</dbReference>
<proteinExistence type="inferred from homology"/>
<evidence type="ECO:0000256" key="6">
    <source>
        <dbReference type="ARBA" id="ARBA00023004"/>
    </source>
</evidence>
<accession>A0ABR4KEF7</accession>
<name>A0ABR4KEF7_9EURO</name>
<comment type="cofactor">
    <cofactor evidence="1">
        <name>heme</name>
        <dbReference type="ChEBI" id="CHEBI:30413"/>
    </cofactor>
</comment>
<evidence type="ECO:0000256" key="9">
    <source>
        <dbReference type="SAM" id="MobiDB-lite"/>
    </source>
</evidence>
<evidence type="ECO:0000256" key="8">
    <source>
        <dbReference type="RuleBase" id="RU000461"/>
    </source>
</evidence>
<comment type="caution">
    <text evidence="11">The sequence shown here is derived from an EMBL/GenBank/DDBJ whole genome shotgun (WGS) entry which is preliminary data.</text>
</comment>
<keyword evidence="4 8" id="KW-0479">Metal-binding</keyword>
<evidence type="ECO:0000313" key="11">
    <source>
        <dbReference type="EMBL" id="KAL2850214.1"/>
    </source>
</evidence>
<dbReference type="SUPFAM" id="SSF48264">
    <property type="entry name" value="Cytochrome P450"/>
    <property type="match status" value="1"/>
</dbReference>
<dbReference type="Pfam" id="PF00067">
    <property type="entry name" value="p450"/>
    <property type="match status" value="1"/>
</dbReference>
<dbReference type="PANTHER" id="PTHR24287:SF1">
    <property type="entry name" value="P450, PUTATIVE (EUROFUNG)-RELATED"/>
    <property type="match status" value="1"/>
</dbReference>
<dbReference type="InterPro" id="IPR047146">
    <property type="entry name" value="Cyt_P450_E_CYP52_fungi"/>
</dbReference>
<gene>
    <name evidence="11" type="ORF">BJY01DRAFT_245523</name>
</gene>
<organism evidence="11 12">
    <name type="scientific">Aspergillus pseudoustus</name>
    <dbReference type="NCBI Taxonomy" id="1810923"/>
    <lineage>
        <taxon>Eukaryota</taxon>
        <taxon>Fungi</taxon>
        <taxon>Dikarya</taxon>
        <taxon>Ascomycota</taxon>
        <taxon>Pezizomycotina</taxon>
        <taxon>Eurotiomycetes</taxon>
        <taxon>Eurotiomycetidae</taxon>
        <taxon>Eurotiales</taxon>
        <taxon>Aspergillaceae</taxon>
        <taxon>Aspergillus</taxon>
        <taxon>Aspergillus subgen. Nidulantes</taxon>
    </lineage>
</organism>
<keyword evidence="10" id="KW-0472">Membrane</keyword>
<dbReference type="PANTHER" id="PTHR24287">
    <property type="entry name" value="P450, PUTATIVE (EUROFUNG)-RELATED"/>
    <property type="match status" value="1"/>
</dbReference>
<dbReference type="PRINTS" id="PR00385">
    <property type="entry name" value="P450"/>
</dbReference>
<sequence>MIAEIFTLRGGAYLSIAGLAIWLVRLQLNSRRDARKAQQLGCKETPSYPDGLNAFGLPILYEFYKADQACEVEQVTIRQLEHLSKKLGREVATYRISVLGSENIVTADEENIHAVLVSQFNDFTLGPYRCGGFRPLLGEGIFAADGAKWAHSRALLKPQFTRSQMNDLDLEDRHISHLLDSIPSPDKDGWTSHPDFRALFHHYTLDSAMEMLLGVTPGTTGFSTGMADEVDWERLTECVDLSLSMIATRLLLGPFYWIYSTPAFRRCRDEVFAFVDRCVTSALEVAKTKNELQEKPSTAPETPSRYVLLDALAEHTSDPIELREQMLNVLLAGRDTTAAFLSYLVILLARHPRVYAKLRAEVLAKFGDGAATTAGAEKEAGGEGEGGGRDTTTPITFDSLRACTYLQHVLHETARLYPLVPATKRFAARDTTLPRGGGPDGLSPIFVTAGTEVMYHTHALHRSVRIWGADAHDYVPERWTGRKLSGRCEYIPFSAGPRVCMGQQLALMKAGYFAVRFVQRFEGVDDVNATAFGGRIRCQVALGNSPADPVKLRLRIAKN</sequence>
<keyword evidence="10" id="KW-1133">Transmembrane helix</keyword>
<dbReference type="InterPro" id="IPR001128">
    <property type="entry name" value="Cyt_P450"/>
</dbReference>
<keyword evidence="5 8" id="KW-0560">Oxidoreductase</keyword>
<dbReference type="EMBL" id="JBFXLU010000038">
    <property type="protein sequence ID" value="KAL2850214.1"/>
    <property type="molecule type" value="Genomic_DNA"/>
</dbReference>
<keyword evidence="12" id="KW-1185">Reference proteome</keyword>
<reference evidence="11 12" key="1">
    <citation type="submission" date="2024-07" db="EMBL/GenBank/DDBJ databases">
        <title>Section-level genome sequencing and comparative genomics of Aspergillus sections Usti and Cavernicolus.</title>
        <authorList>
            <consortium name="Lawrence Berkeley National Laboratory"/>
            <person name="Nybo J.L."/>
            <person name="Vesth T.C."/>
            <person name="Theobald S."/>
            <person name="Frisvad J.C."/>
            <person name="Larsen T.O."/>
            <person name="Kjaerboelling I."/>
            <person name="Rothschild-Mancinelli K."/>
            <person name="Lyhne E.K."/>
            <person name="Kogle M.E."/>
            <person name="Barry K."/>
            <person name="Clum A."/>
            <person name="Na H."/>
            <person name="Ledsgaard L."/>
            <person name="Lin J."/>
            <person name="Lipzen A."/>
            <person name="Kuo A."/>
            <person name="Riley R."/>
            <person name="Mondo S."/>
            <person name="Labutti K."/>
            <person name="Haridas S."/>
            <person name="Pangalinan J."/>
            <person name="Salamov A.A."/>
            <person name="Simmons B.A."/>
            <person name="Magnuson J.K."/>
            <person name="Chen J."/>
            <person name="Drula E."/>
            <person name="Henrissat B."/>
            <person name="Wiebenga A."/>
            <person name="Lubbers R.J."/>
            <person name="Gomes A.C."/>
            <person name="Makela M.R."/>
            <person name="Stajich J."/>
            <person name="Grigoriev I.V."/>
            <person name="Mortensen U.H."/>
            <person name="De Vries R.P."/>
            <person name="Baker S.E."/>
            <person name="Andersen M.R."/>
        </authorList>
    </citation>
    <scope>NUCLEOTIDE SEQUENCE [LARGE SCALE GENOMIC DNA]</scope>
    <source>
        <strain evidence="11 12">CBS 123904</strain>
    </source>
</reference>
<evidence type="ECO:0000256" key="5">
    <source>
        <dbReference type="ARBA" id="ARBA00023002"/>
    </source>
</evidence>
<dbReference type="InterPro" id="IPR002401">
    <property type="entry name" value="Cyt_P450_E_grp-I"/>
</dbReference>
<evidence type="ECO:0000256" key="10">
    <source>
        <dbReference type="SAM" id="Phobius"/>
    </source>
</evidence>
<evidence type="ECO:0000256" key="4">
    <source>
        <dbReference type="ARBA" id="ARBA00022723"/>
    </source>
</evidence>
<dbReference type="InterPro" id="IPR036396">
    <property type="entry name" value="Cyt_P450_sf"/>
</dbReference>
<dbReference type="CDD" id="cd11063">
    <property type="entry name" value="CYP52"/>
    <property type="match status" value="1"/>
</dbReference>
<keyword evidence="3 8" id="KW-0349">Heme</keyword>
<evidence type="ECO:0000256" key="2">
    <source>
        <dbReference type="ARBA" id="ARBA00010617"/>
    </source>
</evidence>
<dbReference type="PRINTS" id="PR00463">
    <property type="entry name" value="EP450I"/>
</dbReference>